<comment type="caution">
    <text evidence="2">The sequence shown here is derived from an EMBL/GenBank/DDBJ whole genome shotgun (WGS) entry which is preliminary data.</text>
</comment>
<dbReference type="PANTHER" id="PTHR47584">
    <property type="match status" value="1"/>
</dbReference>
<gene>
    <name evidence="2" type="ORF">RchiOBHm_Chr1g0354771</name>
</gene>
<evidence type="ECO:0000313" key="2">
    <source>
        <dbReference type="EMBL" id="PRQ58029.1"/>
    </source>
</evidence>
<accession>A0A2P6SH88</accession>
<dbReference type="InterPro" id="IPR045026">
    <property type="entry name" value="LIMYB"/>
</dbReference>
<proteinExistence type="predicted"/>
<dbReference type="InterPro" id="IPR024752">
    <property type="entry name" value="Myb/SANT-like_dom"/>
</dbReference>
<organism evidence="2 3">
    <name type="scientific">Rosa chinensis</name>
    <name type="common">China rose</name>
    <dbReference type="NCBI Taxonomy" id="74649"/>
    <lineage>
        <taxon>Eukaryota</taxon>
        <taxon>Viridiplantae</taxon>
        <taxon>Streptophyta</taxon>
        <taxon>Embryophyta</taxon>
        <taxon>Tracheophyta</taxon>
        <taxon>Spermatophyta</taxon>
        <taxon>Magnoliopsida</taxon>
        <taxon>eudicotyledons</taxon>
        <taxon>Gunneridae</taxon>
        <taxon>Pentapetalae</taxon>
        <taxon>rosids</taxon>
        <taxon>fabids</taxon>
        <taxon>Rosales</taxon>
        <taxon>Rosaceae</taxon>
        <taxon>Rosoideae</taxon>
        <taxon>Rosoideae incertae sedis</taxon>
        <taxon>Rosa</taxon>
    </lineage>
</organism>
<dbReference type="OMA" id="WDPIANT"/>
<dbReference type="Proteomes" id="UP000238479">
    <property type="component" value="Chromosome 1"/>
</dbReference>
<sequence>MASNEMEVDDKAEWSAKNEGKFIRILHEHVKKGDMQTSTFKKKIWVEISDELFAESTKRYVVPQLKSKFNRLRKKHREFSDLIEHTGFGWDPIANTVTASEEVWATYIKRVPGVKPYRKKGLEHYEILGEIFNTTTATGQLHYASSQLPPNSDEERELENKFLNNGVHINLDEDFNINNAQIETKGKRKAMTEAPASERRTKKWDKMEAYLEICGEVMKEKLQQRKEKNTEENKEKYSIEECVQIVETLGDIDHATLIKMMDKLIIVEWRRLFLSMSDERRRAWLANL</sequence>
<dbReference type="OrthoDB" id="686198at2759"/>
<protein>
    <submittedName>
        <fullName evidence="2">Putative Myb/SANT-like domain-containing protein</fullName>
    </submittedName>
</protein>
<name>A0A2P6SH88_ROSCH</name>
<evidence type="ECO:0000313" key="3">
    <source>
        <dbReference type="Proteomes" id="UP000238479"/>
    </source>
</evidence>
<feature type="domain" description="Myb/SANT-like" evidence="1">
    <location>
        <begin position="13"/>
        <end position="107"/>
    </location>
</feature>
<dbReference type="Pfam" id="PF12776">
    <property type="entry name" value="Myb_DNA-bind_3"/>
    <property type="match status" value="1"/>
</dbReference>
<dbReference type="PANTHER" id="PTHR47584:SF14">
    <property type="entry name" value="L10-INTERACTING MYB DOMAIN-CONTAINING PROTEIN-LIKE"/>
    <property type="match status" value="1"/>
</dbReference>
<dbReference type="AlphaFoldDB" id="A0A2P6SH88"/>
<dbReference type="EMBL" id="PDCK01000039">
    <property type="protein sequence ID" value="PRQ58029.1"/>
    <property type="molecule type" value="Genomic_DNA"/>
</dbReference>
<keyword evidence="3" id="KW-1185">Reference proteome</keyword>
<evidence type="ECO:0000259" key="1">
    <source>
        <dbReference type="Pfam" id="PF12776"/>
    </source>
</evidence>
<reference evidence="2 3" key="1">
    <citation type="journal article" date="2018" name="Nat. Genet.">
        <title>The Rosa genome provides new insights in the design of modern roses.</title>
        <authorList>
            <person name="Bendahmane M."/>
        </authorList>
    </citation>
    <scope>NUCLEOTIDE SEQUENCE [LARGE SCALE GENOMIC DNA]</scope>
    <source>
        <strain evidence="3">cv. Old Blush</strain>
    </source>
</reference>
<dbReference type="Gramene" id="PRQ58029">
    <property type="protein sequence ID" value="PRQ58029"/>
    <property type="gene ID" value="RchiOBHm_Chr1g0354771"/>
</dbReference>